<evidence type="ECO:0000256" key="4">
    <source>
        <dbReference type="ARBA" id="ARBA00022729"/>
    </source>
</evidence>
<keyword evidence="7" id="KW-0472">Membrane</keyword>
<feature type="compositionally biased region" description="Basic and acidic residues" evidence="6">
    <location>
        <begin position="524"/>
        <end position="535"/>
    </location>
</feature>
<keyword evidence="9" id="KW-1185">Reference proteome</keyword>
<evidence type="ECO:0000313" key="9">
    <source>
        <dbReference type="Proteomes" id="UP000184330"/>
    </source>
</evidence>
<feature type="compositionally biased region" description="Basic and acidic residues" evidence="6">
    <location>
        <begin position="488"/>
        <end position="512"/>
    </location>
</feature>
<accession>A0A1L7WP42</accession>
<dbReference type="STRING" id="576137.A0A1L7WP42"/>
<dbReference type="PANTHER" id="PTHR31018:SF3">
    <property type="entry name" value="RECEPTOR PROTEIN-TYROSINE KINASE"/>
    <property type="match status" value="1"/>
</dbReference>
<comment type="subcellular location">
    <subcellularLocation>
        <location evidence="1">Secreted</location>
        <location evidence="1">Cell wall</location>
    </subcellularLocation>
</comment>
<evidence type="ECO:0000256" key="2">
    <source>
        <dbReference type="ARBA" id="ARBA00022512"/>
    </source>
</evidence>
<sequence length="566" mass="60369">MLSAARQQSLINSRVNRTVPHKPRCLTRIRISPGLASFLFRSFVKENLTIPPTEVHKRKHPRPTLDIGLSRFQDAIRVVQRQSCYWLLIAPFCVLQRAHYCGSGGSTLTIANQASASAISSCTVFSGKILENLVVENSGSLTALGSDSLRRIDGNFTISNVTLLSTLSFPQLTAVDTISFIALPAVSQFTFTSGLSSVSNVIIENSFLSSLNGINLQNADSVQITNNNRLKTISLPLETAKVGIWIEANGNAANVSLPDLTSAGSITLRNVSGISLPSLSFLSGGLLLQGTYISGFAVDKLSVISDALTMHDNDKLNDTSFQGLLSAGTIDVANNTKLSSISFDKLSRVENVTISGNLTNIDMPELTSVNSTFSLQSIDPTFNCSAFDSDHSRSVIPGNYTCLGTHVQISTSISSPGSTTTPGSGSSSSSTPGSSSSSGLSGGEIGGIVLGVVMALALALGVFFFLRRRKAKKTKIDEAEKTNIGTDGKAEIDSEEVKPKEMTTDGERHEMGENGVVKELPNSGERHELGGEHGVTEFGEDERYELPAETVRPQRIPRKEVSKPGP</sequence>
<keyword evidence="7" id="KW-0812">Transmembrane</keyword>
<feature type="compositionally biased region" description="Low complexity" evidence="6">
    <location>
        <begin position="413"/>
        <end position="439"/>
    </location>
</feature>
<evidence type="ECO:0000256" key="7">
    <source>
        <dbReference type="SAM" id="Phobius"/>
    </source>
</evidence>
<feature type="region of interest" description="Disordered" evidence="6">
    <location>
        <begin position="413"/>
        <end position="440"/>
    </location>
</feature>
<dbReference type="GO" id="GO:0005886">
    <property type="term" value="C:plasma membrane"/>
    <property type="evidence" value="ECO:0007669"/>
    <property type="project" value="TreeGrafter"/>
</dbReference>
<evidence type="ECO:0008006" key="10">
    <source>
        <dbReference type="Google" id="ProtNLM"/>
    </source>
</evidence>
<evidence type="ECO:0000256" key="6">
    <source>
        <dbReference type="SAM" id="MobiDB-lite"/>
    </source>
</evidence>
<dbReference type="InterPro" id="IPR036941">
    <property type="entry name" value="Rcpt_L-dom_sf"/>
</dbReference>
<keyword evidence="3" id="KW-0964">Secreted</keyword>
<keyword evidence="2" id="KW-0134">Cell wall</keyword>
<dbReference type="CDD" id="cd12087">
    <property type="entry name" value="TM_EGFR-like"/>
    <property type="match status" value="1"/>
</dbReference>
<dbReference type="AlphaFoldDB" id="A0A1L7WP42"/>
<name>A0A1L7WP42_9HELO</name>
<dbReference type="SUPFAM" id="SSF52058">
    <property type="entry name" value="L domain-like"/>
    <property type="match status" value="1"/>
</dbReference>
<evidence type="ECO:0000313" key="8">
    <source>
        <dbReference type="EMBL" id="CZR54537.1"/>
    </source>
</evidence>
<feature type="region of interest" description="Disordered" evidence="6">
    <location>
        <begin position="486"/>
        <end position="566"/>
    </location>
</feature>
<keyword evidence="4" id="KW-0732">Signal</keyword>
<dbReference type="EMBL" id="FJOG01000005">
    <property type="protein sequence ID" value="CZR54537.1"/>
    <property type="molecule type" value="Genomic_DNA"/>
</dbReference>
<dbReference type="InterPro" id="IPR051648">
    <property type="entry name" value="CWI-Assembly_Regulator"/>
</dbReference>
<organism evidence="8 9">
    <name type="scientific">Phialocephala subalpina</name>
    <dbReference type="NCBI Taxonomy" id="576137"/>
    <lineage>
        <taxon>Eukaryota</taxon>
        <taxon>Fungi</taxon>
        <taxon>Dikarya</taxon>
        <taxon>Ascomycota</taxon>
        <taxon>Pezizomycotina</taxon>
        <taxon>Leotiomycetes</taxon>
        <taxon>Helotiales</taxon>
        <taxon>Mollisiaceae</taxon>
        <taxon>Phialocephala</taxon>
        <taxon>Phialocephala fortinii species complex</taxon>
    </lineage>
</organism>
<keyword evidence="7" id="KW-1133">Transmembrane helix</keyword>
<reference evidence="8 9" key="1">
    <citation type="submission" date="2016-03" db="EMBL/GenBank/DDBJ databases">
        <authorList>
            <person name="Ploux O."/>
        </authorList>
    </citation>
    <scope>NUCLEOTIDE SEQUENCE [LARGE SCALE GENOMIC DNA]</scope>
    <source>
        <strain evidence="8 9">UAMH 11012</strain>
    </source>
</reference>
<dbReference type="OrthoDB" id="536881at2759"/>
<dbReference type="GO" id="GO:0009986">
    <property type="term" value="C:cell surface"/>
    <property type="evidence" value="ECO:0007669"/>
    <property type="project" value="TreeGrafter"/>
</dbReference>
<feature type="compositionally biased region" description="Basic and acidic residues" evidence="6">
    <location>
        <begin position="557"/>
        <end position="566"/>
    </location>
</feature>
<evidence type="ECO:0000256" key="5">
    <source>
        <dbReference type="ARBA" id="ARBA00023180"/>
    </source>
</evidence>
<gene>
    <name evidence="8" type="ORF">PAC_04421</name>
</gene>
<evidence type="ECO:0000256" key="3">
    <source>
        <dbReference type="ARBA" id="ARBA00022525"/>
    </source>
</evidence>
<dbReference type="GO" id="GO:0009277">
    <property type="term" value="C:fungal-type cell wall"/>
    <property type="evidence" value="ECO:0007669"/>
    <property type="project" value="TreeGrafter"/>
</dbReference>
<feature type="transmembrane region" description="Helical" evidence="7">
    <location>
        <begin position="445"/>
        <end position="466"/>
    </location>
</feature>
<evidence type="ECO:0000256" key="1">
    <source>
        <dbReference type="ARBA" id="ARBA00004191"/>
    </source>
</evidence>
<dbReference type="Gene3D" id="3.80.20.20">
    <property type="entry name" value="Receptor L-domain"/>
    <property type="match status" value="1"/>
</dbReference>
<dbReference type="PANTHER" id="PTHR31018">
    <property type="entry name" value="SPORULATION-SPECIFIC PROTEIN-RELATED"/>
    <property type="match status" value="1"/>
</dbReference>
<keyword evidence="5" id="KW-0325">Glycoprotein</keyword>
<dbReference type="Proteomes" id="UP000184330">
    <property type="component" value="Unassembled WGS sequence"/>
</dbReference>
<proteinExistence type="predicted"/>
<dbReference type="GO" id="GO:0031505">
    <property type="term" value="P:fungal-type cell wall organization"/>
    <property type="evidence" value="ECO:0007669"/>
    <property type="project" value="TreeGrafter"/>
</dbReference>
<protein>
    <recommendedName>
        <fullName evidence="10">Sporulation-specific protein 2</fullName>
    </recommendedName>
</protein>